<accession>A0A223CYP1</accession>
<dbReference type="KEGG" id="tab:CIG75_04000"/>
<dbReference type="AlphaFoldDB" id="A0A223CYP1"/>
<protein>
    <recommendedName>
        <fullName evidence="5">SH3b domain-containing protein</fullName>
    </recommendedName>
</protein>
<dbReference type="OrthoDB" id="2991510at2"/>
<name>A0A223CYP1_9BACL</name>
<evidence type="ECO:0000313" key="4">
    <source>
        <dbReference type="Proteomes" id="UP000214688"/>
    </source>
</evidence>
<reference evidence="3 4" key="1">
    <citation type="journal article" date="2015" name="Int. J. Syst. Evol. Microbiol.">
        <title>Tumebacillus algifaecis sp. nov., isolated from decomposing algal scum.</title>
        <authorList>
            <person name="Wu Y.F."/>
            <person name="Zhang B."/>
            <person name="Xing P."/>
            <person name="Wu Q.L."/>
            <person name="Liu S.J."/>
        </authorList>
    </citation>
    <scope>NUCLEOTIDE SEQUENCE [LARGE SCALE GENOMIC DNA]</scope>
    <source>
        <strain evidence="3 4">THMBR28</strain>
    </source>
</reference>
<organism evidence="3 4">
    <name type="scientific">Tumebacillus algifaecis</name>
    <dbReference type="NCBI Taxonomy" id="1214604"/>
    <lineage>
        <taxon>Bacteria</taxon>
        <taxon>Bacillati</taxon>
        <taxon>Bacillota</taxon>
        <taxon>Bacilli</taxon>
        <taxon>Bacillales</taxon>
        <taxon>Alicyclobacillaceae</taxon>
        <taxon>Tumebacillus</taxon>
    </lineage>
</organism>
<evidence type="ECO:0000256" key="1">
    <source>
        <dbReference type="SAM" id="MobiDB-lite"/>
    </source>
</evidence>
<proteinExistence type="predicted"/>
<gene>
    <name evidence="3" type="ORF">CIG75_04000</name>
</gene>
<evidence type="ECO:0000313" key="3">
    <source>
        <dbReference type="EMBL" id="ASS74227.1"/>
    </source>
</evidence>
<feature type="region of interest" description="Disordered" evidence="1">
    <location>
        <begin position="24"/>
        <end position="76"/>
    </location>
</feature>
<feature type="signal peptide" evidence="2">
    <location>
        <begin position="1"/>
        <end position="26"/>
    </location>
</feature>
<feature type="chain" id="PRO_5012081497" description="SH3b domain-containing protein" evidence="2">
    <location>
        <begin position="27"/>
        <end position="157"/>
    </location>
</feature>
<sequence>MMKLLGYFFAIIFVVAMIGSCGDDEAAPTNTEPAKTEPAKTEPAKTEPERTEPEKTEPAKSEQPASESSGIGTGKDGVLKRDVFVGVGETKKNYDEMFDYIVAKNQDALMRMVVDGRVVVATKGTAFTVVNMGFISAMIEIHETGVRGWIPIEYLAQ</sequence>
<evidence type="ECO:0000256" key="2">
    <source>
        <dbReference type="SAM" id="SignalP"/>
    </source>
</evidence>
<keyword evidence="4" id="KW-1185">Reference proteome</keyword>
<dbReference type="EMBL" id="CP022657">
    <property type="protein sequence ID" value="ASS74227.1"/>
    <property type="molecule type" value="Genomic_DNA"/>
</dbReference>
<keyword evidence="2" id="KW-0732">Signal</keyword>
<evidence type="ECO:0008006" key="5">
    <source>
        <dbReference type="Google" id="ProtNLM"/>
    </source>
</evidence>
<dbReference type="PROSITE" id="PS51257">
    <property type="entry name" value="PROKAR_LIPOPROTEIN"/>
    <property type="match status" value="1"/>
</dbReference>
<dbReference type="Proteomes" id="UP000214688">
    <property type="component" value="Chromosome"/>
</dbReference>
<feature type="compositionally biased region" description="Basic and acidic residues" evidence="1">
    <location>
        <begin position="34"/>
        <end position="60"/>
    </location>
</feature>